<name>A0A0A9AGV7_ARUDO</name>
<accession>A0A0A9AGV7</accession>
<dbReference type="AlphaFoldDB" id="A0A0A9AGV7"/>
<dbReference type="EMBL" id="GBRH01249745">
    <property type="protein sequence ID" value="JAD48150.1"/>
    <property type="molecule type" value="Transcribed_RNA"/>
</dbReference>
<sequence>MDKVAKQESVDEIHDGNDVIILEEPVKTNLRRPEGTCSSMVYRKIQPYAE</sequence>
<evidence type="ECO:0000313" key="1">
    <source>
        <dbReference type="EMBL" id="JAD48150.1"/>
    </source>
</evidence>
<reference evidence="1" key="2">
    <citation type="journal article" date="2015" name="Data Brief">
        <title>Shoot transcriptome of the giant reed, Arundo donax.</title>
        <authorList>
            <person name="Barrero R.A."/>
            <person name="Guerrero F.D."/>
            <person name="Moolhuijzen P."/>
            <person name="Goolsby J.A."/>
            <person name="Tidwell J."/>
            <person name="Bellgard S.E."/>
            <person name="Bellgard M.I."/>
        </authorList>
    </citation>
    <scope>NUCLEOTIDE SEQUENCE</scope>
    <source>
        <tissue evidence="1">Shoot tissue taken approximately 20 cm above the soil surface</tissue>
    </source>
</reference>
<protein>
    <submittedName>
        <fullName evidence="1">Uncharacterized protein</fullName>
    </submittedName>
</protein>
<organism evidence="1">
    <name type="scientific">Arundo donax</name>
    <name type="common">Giant reed</name>
    <name type="synonym">Donax arundinaceus</name>
    <dbReference type="NCBI Taxonomy" id="35708"/>
    <lineage>
        <taxon>Eukaryota</taxon>
        <taxon>Viridiplantae</taxon>
        <taxon>Streptophyta</taxon>
        <taxon>Embryophyta</taxon>
        <taxon>Tracheophyta</taxon>
        <taxon>Spermatophyta</taxon>
        <taxon>Magnoliopsida</taxon>
        <taxon>Liliopsida</taxon>
        <taxon>Poales</taxon>
        <taxon>Poaceae</taxon>
        <taxon>PACMAD clade</taxon>
        <taxon>Arundinoideae</taxon>
        <taxon>Arundineae</taxon>
        <taxon>Arundo</taxon>
    </lineage>
</organism>
<proteinExistence type="predicted"/>
<reference evidence="1" key="1">
    <citation type="submission" date="2014-09" db="EMBL/GenBank/DDBJ databases">
        <authorList>
            <person name="Magalhaes I.L.F."/>
            <person name="Oliveira U."/>
            <person name="Santos F.R."/>
            <person name="Vidigal T.H.D.A."/>
            <person name="Brescovit A.D."/>
            <person name="Santos A.J."/>
        </authorList>
    </citation>
    <scope>NUCLEOTIDE SEQUENCE</scope>
    <source>
        <tissue evidence="1">Shoot tissue taken approximately 20 cm above the soil surface</tissue>
    </source>
</reference>